<proteinExistence type="predicted"/>
<dbReference type="EMBL" id="JAAWWP010000002">
    <property type="protein sequence ID" value="NKI40683.1"/>
    <property type="molecule type" value="Genomic_DNA"/>
</dbReference>
<dbReference type="SUPFAM" id="SSF89392">
    <property type="entry name" value="Prokaryotic lipoproteins and lipoprotein localization factors"/>
    <property type="match status" value="1"/>
</dbReference>
<gene>
    <name evidence="3" type="ORF">HFV08_05335</name>
</gene>
<feature type="compositionally biased region" description="Basic and acidic residues" evidence="1">
    <location>
        <begin position="31"/>
        <end position="43"/>
    </location>
</feature>
<evidence type="ECO:0000256" key="2">
    <source>
        <dbReference type="SAM" id="SignalP"/>
    </source>
</evidence>
<accession>A0ABX1GY50</accession>
<evidence type="ECO:0000256" key="1">
    <source>
        <dbReference type="SAM" id="MobiDB-lite"/>
    </source>
</evidence>
<keyword evidence="4" id="KW-1185">Reference proteome</keyword>
<sequence>MKTRHLRRLALSVAAAAALTSVAACGSSDGDGTKDEKAADRPADNGSEGNSASALTALRTVDESTEAADSAKVESTFSMGEVLSMETKGELSWADGTTGAMNITYTGGQMAQQMEQAGSSSIDARYLPDEYYAKMGEPFARQAGGKHWIRYGYEDLEELAGSSGAYMKDQLQNSTPNQSVKLLLASGDVRRVGEEEVRGEKTTHYRGKVEVAELAERGSNLDKDQLADLKKQLRDSGITTETIDIWVDDKDLMVKKTEAGDTAKGRLTTTAFYSDYGIHVTAEAPPADDTVDFKELMKQQQ</sequence>
<dbReference type="InterPro" id="IPR029046">
    <property type="entry name" value="LolA/LolB/LppX"/>
</dbReference>
<keyword evidence="2" id="KW-0732">Signal</keyword>
<comment type="caution">
    <text evidence="3">The sequence shown here is derived from an EMBL/GenBank/DDBJ whole genome shotgun (WGS) entry which is preliminary data.</text>
</comment>
<evidence type="ECO:0000313" key="4">
    <source>
        <dbReference type="Proteomes" id="UP000772196"/>
    </source>
</evidence>
<feature type="chain" id="PRO_5047072221" description="Lipoprotein" evidence="2">
    <location>
        <begin position="24"/>
        <end position="301"/>
    </location>
</feature>
<dbReference type="RefSeq" id="WP_168536304.1">
    <property type="nucleotide sequence ID" value="NZ_JAAWWP010000002.1"/>
</dbReference>
<protein>
    <recommendedName>
        <fullName evidence="5">Lipoprotein</fullName>
    </recommendedName>
</protein>
<evidence type="ECO:0008006" key="5">
    <source>
        <dbReference type="Google" id="ProtNLM"/>
    </source>
</evidence>
<reference evidence="3 4" key="1">
    <citation type="submission" date="2020-04" db="EMBL/GenBank/DDBJ databases">
        <title>Phylogenetic Diversity and Antibacterial Activity against Ralstonia solanacearum of Endophytic Actinomycete Isolated from Moss.</title>
        <authorList>
            <person name="Zhuang X."/>
        </authorList>
    </citation>
    <scope>NUCLEOTIDE SEQUENCE [LARGE SCALE GENOMIC DNA]</scope>
    <source>
        <strain evidence="3 4">LD120</strain>
    </source>
</reference>
<name>A0ABX1GY50_9ACTN</name>
<dbReference type="Proteomes" id="UP000772196">
    <property type="component" value="Unassembled WGS sequence"/>
</dbReference>
<dbReference type="PROSITE" id="PS51257">
    <property type="entry name" value="PROKAR_LIPOPROTEIN"/>
    <property type="match status" value="1"/>
</dbReference>
<evidence type="ECO:0000313" key="3">
    <source>
        <dbReference type="EMBL" id="NKI40683.1"/>
    </source>
</evidence>
<feature type="signal peptide" evidence="2">
    <location>
        <begin position="1"/>
        <end position="23"/>
    </location>
</feature>
<organism evidence="3 4">
    <name type="scientific">Streptomyces physcomitrii</name>
    <dbReference type="NCBI Taxonomy" id="2724184"/>
    <lineage>
        <taxon>Bacteria</taxon>
        <taxon>Bacillati</taxon>
        <taxon>Actinomycetota</taxon>
        <taxon>Actinomycetes</taxon>
        <taxon>Kitasatosporales</taxon>
        <taxon>Streptomycetaceae</taxon>
        <taxon>Streptomyces</taxon>
    </lineage>
</organism>
<dbReference type="Gene3D" id="2.50.20.20">
    <property type="match status" value="1"/>
</dbReference>
<feature type="region of interest" description="Disordered" evidence="1">
    <location>
        <begin position="24"/>
        <end position="54"/>
    </location>
</feature>